<sequence length="245" mass="28360">MDTVEELSKEISEKTWSGQFWGSQGAVELERRRFNLSKREGGEASAFGAASSTYYAAAGNAYARFKKAPWQFWWAYRAFILRGYAVWLSDQIELKKGVTNMTPDELDVRQSILRRVKRYKEAKKCVHEALGRKNVARHTKALLLIGQIDLEFNKPSDKYESVGDSARDRARSITQIESWLEQAEKCAYEVRSSNPHQAARIFRNCAMWRDRLNQEGRAEVLRRQASDLADIRHLKDQRLKIDARL</sequence>
<comment type="caution">
    <text evidence="1">The sequence shown here is derived from an EMBL/GenBank/DDBJ whole genome shotgun (WGS) entry which is preliminary data.</text>
</comment>
<dbReference type="AlphaFoldDB" id="A0A1F6CD79"/>
<evidence type="ECO:0000313" key="2">
    <source>
        <dbReference type="Proteomes" id="UP000178344"/>
    </source>
</evidence>
<accession>A0A1F6CD79</accession>
<proteinExistence type="predicted"/>
<dbReference type="Proteomes" id="UP000178344">
    <property type="component" value="Unassembled WGS sequence"/>
</dbReference>
<name>A0A1F6CD79_9BACT</name>
<protein>
    <submittedName>
        <fullName evidence="1">Uncharacterized protein</fullName>
    </submittedName>
</protein>
<organism evidence="1 2">
    <name type="scientific">Candidatus Kaiserbacteria bacterium RIFCSPHIGHO2_01_FULL_49_13</name>
    <dbReference type="NCBI Taxonomy" id="1798477"/>
    <lineage>
        <taxon>Bacteria</taxon>
        <taxon>Candidatus Kaiseribacteriota</taxon>
    </lineage>
</organism>
<dbReference type="EMBL" id="MFKQ01000027">
    <property type="protein sequence ID" value="OGG47144.1"/>
    <property type="molecule type" value="Genomic_DNA"/>
</dbReference>
<evidence type="ECO:0000313" key="1">
    <source>
        <dbReference type="EMBL" id="OGG47144.1"/>
    </source>
</evidence>
<gene>
    <name evidence="1" type="ORF">A2671_01970</name>
</gene>
<reference evidence="1 2" key="1">
    <citation type="journal article" date="2016" name="Nat. Commun.">
        <title>Thousands of microbial genomes shed light on interconnected biogeochemical processes in an aquifer system.</title>
        <authorList>
            <person name="Anantharaman K."/>
            <person name="Brown C.T."/>
            <person name="Hug L.A."/>
            <person name="Sharon I."/>
            <person name="Castelle C.J."/>
            <person name="Probst A.J."/>
            <person name="Thomas B.C."/>
            <person name="Singh A."/>
            <person name="Wilkins M.J."/>
            <person name="Karaoz U."/>
            <person name="Brodie E.L."/>
            <person name="Williams K.H."/>
            <person name="Hubbard S.S."/>
            <person name="Banfield J.F."/>
        </authorList>
    </citation>
    <scope>NUCLEOTIDE SEQUENCE [LARGE SCALE GENOMIC DNA]</scope>
</reference>